<dbReference type="AlphaFoldDB" id="A0A6A5X5L4"/>
<dbReference type="RefSeq" id="XP_033376624.1">
    <property type="nucleotide sequence ID" value="XM_033521105.1"/>
</dbReference>
<name>A0A6A5X5L4_9PLEO</name>
<gene>
    <name evidence="1" type="ORF">BU24DRAFT_138723</name>
</gene>
<dbReference type="OrthoDB" id="4738875at2759"/>
<accession>A0A6A5X5L4</accession>
<protein>
    <recommendedName>
        <fullName evidence="3">N-acetyltransferase domain-containing protein</fullName>
    </recommendedName>
</protein>
<reference evidence="1" key="1">
    <citation type="journal article" date="2020" name="Stud. Mycol.">
        <title>101 Dothideomycetes genomes: a test case for predicting lifestyles and emergence of pathogens.</title>
        <authorList>
            <person name="Haridas S."/>
            <person name="Albert R."/>
            <person name="Binder M."/>
            <person name="Bloem J."/>
            <person name="Labutti K."/>
            <person name="Salamov A."/>
            <person name="Andreopoulos B."/>
            <person name="Baker S."/>
            <person name="Barry K."/>
            <person name="Bills G."/>
            <person name="Bluhm B."/>
            <person name="Cannon C."/>
            <person name="Castanera R."/>
            <person name="Culley D."/>
            <person name="Daum C."/>
            <person name="Ezra D."/>
            <person name="Gonzalez J."/>
            <person name="Henrissat B."/>
            <person name="Kuo A."/>
            <person name="Liang C."/>
            <person name="Lipzen A."/>
            <person name="Lutzoni F."/>
            <person name="Magnuson J."/>
            <person name="Mondo S."/>
            <person name="Nolan M."/>
            <person name="Ohm R."/>
            <person name="Pangilinan J."/>
            <person name="Park H.-J."/>
            <person name="Ramirez L."/>
            <person name="Alfaro M."/>
            <person name="Sun H."/>
            <person name="Tritt A."/>
            <person name="Yoshinaga Y."/>
            <person name="Zwiers L.-H."/>
            <person name="Turgeon B."/>
            <person name="Goodwin S."/>
            <person name="Spatafora J."/>
            <person name="Crous P."/>
            <person name="Grigoriev I."/>
        </authorList>
    </citation>
    <scope>NUCLEOTIDE SEQUENCE</scope>
    <source>
        <strain evidence="1">CBS 175.79</strain>
    </source>
</reference>
<dbReference type="Proteomes" id="UP000799778">
    <property type="component" value="Unassembled WGS sequence"/>
</dbReference>
<proteinExistence type="predicted"/>
<dbReference type="Gene3D" id="3.40.630.30">
    <property type="match status" value="1"/>
</dbReference>
<dbReference type="EMBL" id="ML978094">
    <property type="protein sequence ID" value="KAF2008285.1"/>
    <property type="molecule type" value="Genomic_DNA"/>
</dbReference>
<organism evidence="1 2">
    <name type="scientific">Aaosphaeria arxii CBS 175.79</name>
    <dbReference type="NCBI Taxonomy" id="1450172"/>
    <lineage>
        <taxon>Eukaryota</taxon>
        <taxon>Fungi</taxon>
        <taxon>Dikarya</taxon>
        <taxon>Ascomycota</taxon>
        <taxon>Pezizomycotina</taxon>
        <taxon>Dothideomycetes</taxon>
        <taxon>Pleosporomycetidae</taxon>
        <taxon>Pleosporales</taxon>
        <taxon>Pleosporales incertae sedis</taxon>
        <taxon>Aaosphaeria</taxon>
    </lineage>
</organism>
<evidence type="ECO:0008006" key="3">
    <source>
        <dbReference type="Google" id="ProtNLM"/>
    </source>
</evidence>
<dbReference type="GeneID" id="54278502"/>
<keyword evidence="2" id="KW-1185">Reference proteome</keyword>
<sequence>MTVTIAPASQEDIREVLRVMFKAYEGKDAYINACFPRGLTDEGLEINYQRLLFLTKIVPEIYWEKATDDESGKIIGGTMWALHKDAKPTKAPLDGPEGTWENQTEKEYGQALFSSGGEDDESYWAQNGLPILSECSLFFVVAFY</sequence>
<evidence type="ECO:0000313" key="1">
    <source>
        <dbReference type="EMBL" id="KAF2008285.1"/>
    </source>
</evidence>
<evidence type="ECO:0000313" key="2">
    <source>
        <dbReference type="Proteomes" id="UP000799778"/>
    </source>
</evidence>